<accession>A0A7K0DNW9</accession>
<keyword evidence="1" id="KW-1133">Transmembrane helix</keyword>
<dbReference type="Proteomes" id="UP000431401">
    <property type="component" value="Unassembled WGS sequence"/>
</dbReference>
<dbReference type="EMBL" id="WEGI01000006">
    <property type="protein sequence ID" value="MQY27440.1"/>
    <property type="molecule type" value="Genomic_DNA"/>
</dbReference>
<dbReference type="InterPro" id="IPR033459">
    <property type="entry name" value="AveC-like"/>
</dbReference>
<evidence type="ECO:0000313" key="2">
    <source>
        <dbReference type="EMBL" id="MQY27440.1"/>
    </source>
</evidence>
<feature type="transmembrane region" description="Helical" evidence="1">
    <location>
        <begin position="21"/>
        <end position="47"/>
    </location>
</feature>
<dbReference type="Pfam" id="PF17198">
    <property type="entry name" value="AveC_like"/>
    <property type="match status" value="1"/>
</dbReference>
<feature type="transmembrane region" description="Helical" evidence="1">
    <location>
        <begin position="236"/>
        <end position="255"/>
    </location>
</feature>
<dbReference type="RefSeq" id="WP_153342548.1">
    <property type="nucleotide sequence ID" value="NZ_WEGI01000006.1"/>
</dbReference>
<keyword evidence="1" id="KW-0812">Transmembrane</keyword>
<feature type="transmembrane region" description="Helical" evidence="1">
    <location>
        <begin position="186"/>
        <end position="205"/>
    </location>
</feature>
<evidence type="ECO:0008006" key="4">
    <source>
        <dbReference type="Google" id="ProtNLM"/>
    </source>
</evidence>
<evidence type="ECO:0000256" key="1">
    <source>
        <dbReference type="SAM" id="Phobius"/>
    </source>
</evidence>
<feature type="transmembrane region" description="Helical" evidence="1">
    <location>
        <begin position="146"/>
        <end position="165"/>
    </location>
</feature>
<keyword evidence="3" id="KW-1185">Reference proteome</keyword>
<comment type="caution">
    <text evidence="2">The sequence shown here is derived from an EMBL/GenBank/DDBJ whole genome shotgun (WGS) entry which is preliminary data.</text>
</comment>
<feature type="transmembrane region" description="Helical" evidence="1">
    <location>
        <begin position="101"/>
        <end position="126"/>
    </location>
</feature>
<gene>
    <name evidence="2" type="ORF">NRB56_30230</name>
</gene>
<feature type="transmembrane region" description="Helical" evidence="1">
    <location>
        <begin position="276"/>
        <end position="297"/>
    </location>
</feature>
<organism evidence="2 3">
    <name type="scientific">Nocardia aurantia</name>
    <dbReference type="NCBI Taxonomy" id="2585199"/>
    <lineage>
        <taxon>Bacteria</taxon>
        <taxon>Bacillati</taxon>
        <taxon>Actinomycetota</taxon>
        <taxon>Actinomycetes</taxon>
        <taxon>Mycobacteriales</taxon>
        <taxon>Nocardiaceae</taxon>
        <taxon>Nocardia</taxon>
    </lineage>
</organism>
<dbReference type="OrthoDB" id="4508396at2"/>
<protein>
    <recommendedName>
        <fullName evidence="4">Spirocyclase, AveC family</fullName>
    </recommendedName>
</protein>
<feature type="transmembrane region" description="Helical" evidence="1">
    <location>
        <begin position="67"/>
        <end position="89"/>
    </location>
</feature>
<evidence type="ECO:0000313" key="3">
    <source>
        <dbReference type="Proteomes" id="UP000431401"/>
    </source>
</evidence>
<reference evidence="2 3" key="1">
    <citation type="submission" date="2019-10" db="EMBL/GenBank/DDBJ databases">
        <title>Nocardia macrotermitis sp. nov. and Nocardia aurantia sp. nov., isolated from the gut of fungus growing-termite Macrotermes natalensis.</title>
        <authorList>
            <person name="Benndorf R."/>
            <person name="Schwitalla J."/>
            <person name="Martin K."/>
            <person name="De Beer W."/>
            <person name="Kaster A.-K."/>
            <person name="Vollmers J."/>
            <person name="Poulsen M."/>
            <person name="Beemelmanns C."/>
        </authorList>
    </citation>
    <scope>NUCLEOTIDE SEQUENCE [LARGE SCALE GENOMIC DNA]</scope>
    <source>
        <strain evidence="2 3">RB56</strain>
    </source>
</reference>
<proteinExistence type="predicted"/>
<sequence length="375" mass="41374">MTTGPVKVATESGPRRSVWPVVWIALAVAVLLVIAHYARIGAVSARIRTPGFPDGPAPRPVDPLFGYQHWVALLQILTVVMMIQLIALLGWGIRRHPGHPYLLMGVVTTLIVWQDPIMNWSPYAVYNPDLAHWPEDWPLVSLSPTVEPFLVIGYASFYFGPYFLANPVLRRIQAARPADSFAWRHPLISLAVLLLVFGFVVDMILEVTLVRTGMYIYSQVIPFGSIFPGRPWQFPLLWESTLVCLVMIPAGVLVYRDDTGRTVAEKLARRARLFPGRPALGMFAVMFVIVNIAYLAYGFGFQLIKISGAATSVACPWPYPEAKVYDPQGVYERNGQPGPYSAGIWSTWMSGQPHGRPDVSLPAGGGRCGPAANHG</sequence>
<keyword evidence="1" id="KW-0472">Membrane</keyword>
<name>A0A7K0DNW9_9NOCA</name>
<dbReference type="AlphaFoldDB" id="A0A7K0DNW9"/>